<dbReference type="GO" id="GO:0006508">
    <property type="term" value="P:proteolysis"/>
    <property type="evidence" value="ECO:0007669"/>
    <property type="project" value="UniProtKB-KW"/>
</dbReference>
<dbReference type="Pfam" id="PF00574">
    <property type="entry name" value="CLP_protease"/>
    <property type="match status" value="1"/>
</dbReference>
<reference evidence="1" key="1">
    <citation type="submission" date="2013-11" db="EMBL/GenBank/DDBJ databases">
        <title>Draft genome sequence of the broad-host-range Rhizobium sp. LPU83 strain, a member of the low-genetic diversity Oregon-like Rhizobium sp. group.</title>
        <authorList>
            <person name="Wibberg D."/>
            <person name="Puehler A."/>
            <person name="Schlueter A."/>
        </authorList>
    </citation>
    <scope>NUCLEOTIDE SEQUENCE [LARGE SCALE GENOMIC DNA]</scope>
    <source>
        <strain evidence="1">LPU83</strain>
    </source>
</reference>
<dbReference type="PATRIC" id="fig|348824.6.peg.1281"/>
<dbReference type="eggNOG" id="COG3904">
    <property type="taxonomic scope" value="Bacteria"/>
</dbReference>
<evidence type="ECO:0000313" key="2">
    <source>
        <dbReference type="Proteomes" id="UP000019443"/>
    </source>
</evidence>
<name>W6R8X7_9HYPH</name>
<keyword evidence="2" id="KW-1185">Reference proteome</keyword>
<keyword evidence="1" id="KW-0378">Hydrolase</keyword>
<accession>W6R8X7</accession>
<keyword evidence="1" id="KW-0645">Protease</keyword>
<dbReference type="AlphaFoldDB" id="W6R8X7"/>
<dbReference type="EMBL" id="HG916852">
    <property type="protein sequence ID" value="CDM56860.1"/>
    <property type="molecule type" value="Genomic_DNA"/>
</dbReference>
<dbReference type="KEGG" id="rhl:LPU83_1186"/>
<dbReference type="Proteomes" id="UP000019443">
    <property type="component" value="Chromosome"/>
</dbReference>
<dbReference type="InterPro" id="IPR023562">
    <property type="entry name" value="ClpP/TepA"/>
</dbReference>
<evidence type="ECO:0000313" key="1">
    <source>
        <dbReference type="EMBL" id="CDM56860.1"/>
    </source>
</evidence>
<gene>
    <name evidence="1" type="ORF">LPU83_1186</name>
</gene>
<dbReference type="SUPFAM" id="SSF52096">
    <property type="entry name" value="ClpP/crotonase"/>
    <property type="match status" value="1"/>
</dbReference>
<protein>
    <submittedName>
        <fullName evidence="1">ATP-dependent Clp protease proteolytic subunit</fullName>
        <ecNumber evidence="1">3.4.21.92</ecNumber>
    </submittedName>
</protein>
<organism evidence="1 2">
    <name type="scientific">Rhizobium favelukesii</name>
    <dbReference type="NCBI Taxonomy" id="348824"/>
    <lineage>
        <taxon>Bacteria</taxon>
        <taxon>Pseudomonadati</taxon>
        <taxon>Pseudomonadota</taxon>
        <taxon>Alphaproteobacteria</taxon>
        <taxon>Hyphomicrobiales</taxon>
        <taxon>Rhizobiaceae</taxon>
        <taxon>Rhizobium/Agrobacterium group</taxon>
        <taxon>Rhizobium</taxon>
    </lineage>
</organism>
<dbReference type="InterPro" id="IPR029045">
    <property type="entry name" value="ClpP/crotonase-like_dom_sf"/>
</dbReference>
<sequence>MRLETAGQRLKDYVLSADDGTLMRHAFHALLAAAAVFVVIDWHEISSASPDIPAFDPMMPNAPPVLPPALTEGKPQGAPVEVKTDPVLLKKAIRFDLQPGGVLLAQGTIEVGAAARFQTEIETRGEYVKTVSLDSPGGSVGDALAISKLIRERKIATSVAGGALCVSSCPIVMAGGVVRTADKDAVLGVHQVFNGTKEKLSPELAMSEAQRTTADVTRHLDEMGIKPGLWIHAMETPPDRLYYLSPDEMKEFALVAPPAAVAKKAK</sequence>
<dbReference type="HOGENOM" id="CLU_072288_0_0_5"/>
<dbReference type="RefSeq" id="WP_024313831.1">
    <property type="nucleotide sequence ID" value="NZ_ATTO01000006.1"/>
</dbReference>
<dbReference type="EC" id="3.4.21.92" evidence="1"/>
<proteinExistence type="predicted"/>
<dbReference type="GO" id="GO:0004252">
    <property type="term" value="F:serine-type endopeptidase activity"/>
    <property type="evidence" value="ECO:0007669"/>
    <property type="project" value="UniProtKB-EC"/>
</dbReference>
<dbReference type="Gene3D" id="3.90.226.10">
    <property type="entry name" value="2-enoyl-CoA Hydratase, Chain A, domain 1"/>
    <property type="match status" value="1"/>
</dbReference>